<accession>A0AAD9Y6N1</accession>
<dbReference type="AlphaFoldDB" id="A0AAD9Y6N1"/>
<evidence type="ECO:0000313" key="3">
    <source>
        <dbReference type="Proteomes" id="UP001281614"/>
    </source>
</evidence>
<evidence type="ECO:0000313" key="2">
    <source>
        <dbReference type="EMBL" id="KAK2738711.1"/>
    </source>
</evidence>
<feature type="region of interest" description="Disordered" evidence="1">
    <location>
        <begin position="1"/>
        <end position="22"/>
    </location>
</feature>
<feature type="compositionally biased region" description="Basic and acidic residues" evidence="1">
    <location>
        <begin position="1"/>
        <end position="12"/>
    </location>
</feature>
<dbReference type="Proteomes" id="UP001281614">
    <property type="component" value="Unassembled WGS sequence"/>
</dbReference>
<name>A0AAD9Y6N1_COLKA</name>
<protein>
    <submittedName>
        <fullName evidence="2">Uncharacterized protein</fullName>
    </submittedName>
</protein>
<evidence type="ECO:0000256" key="1">
    <source>
        <dbReference type="SAM" id="MobiDB-lite"/>
    </source>
</evidence>
<sequence>MRDSRPKRRTESSEEAAAAERVPGKLARSKVDFVALSQSAVPCYDGVSRLSEFWASTGSGDDDSKQEKKERQRDSICLCHCHFHFQNKTSPSFPP</sequence>
<reference evidence="2" key="1">
    <citation type="submission" date="2023-02" db="EMBL/GenBank/DDBJ databases">
        <title>Colletotrichum kahawae CIFC_Que2 genome sequencing and assembly.</title>
        <authorList>
            <person name="Baroncelli R."/>
        </authorList>
    </citation>
    <scope>NUCLEOTIDE SEQUENCE</scope>
    <source>
        <strain evidence="2">CIFC_Que2</strain>
    </source>
</reference>
<proteinExistence type="predicted"/>
<dbReference type="EMBL" id="VYYT01000378">
    <property type="protein sequence ID" value="KAK2738711.1"/>
    <property type="molecule type" value="Genomic_DNA"/>
</dbReference>
<comment type="caution">
    <text evidence="2">The sequence shown here is derived from an EMBL/GenBank/DDBJ whole genome shotgun (WGS) entry which is preliminary data.</text>
</comment>
<organism evidence="2 3">
    <name type="scientific">Colletotrichum kahawae</name>
    <name type="common">Coffee berry disease fungus</name>
    <dbReference type="NCBI Taxonomy" id="34407"/>
    <lineage>
        <taxon>Eukaryota</taxon>
        <taxon>Fungi</taxon>
        <taxon>Dikarya</taxon>
        <taxon>Ascomycota</taxon>
        <taxon>Pezizomycotina</taxon>
        <taxon>Sordariomycetes</taxon>
        <taxon>Hypocreomycetidae</taxon>
        <taxon>Glomerellales</taxon>
        <taxon>Glomerellaceae</taxon>
        <taxon>Colletotrichum</taxon>
        <taxon>Colletotrichum gloeosporioides species complex</taxon>
    </lineage>
</organism>
<keyword evidence="3" id="KW-1185">Reference proteome</keyword>
<gene>
    <name evidence="2" type="ORF">CKAH01_07401</name>
</gene>